<dbReference type="GO" id="GO:0005886">
    <property type="term" value="C:plasma membrane"/>
    <property type="evidence" value="ECO:0007669"/>
    <property type="project" value="TreeGrafter"/>
</dbReference>
<reference evidence="10 12" key="1">
    <citation type="submission" date="2017-09" db="EMBL/GenBank/DDBJ databases">
        <title>Genomics of the genus Arcobacter.</title>
        <authorList>
            <person name="Perez-Cataluna A."/>
            <person name="Figueras M.J."/>
            <person name="Salas-Masso N."/>
        </authorList>
    </citation>
    <scope>NUCLEOTIDE SEQUENCE [LARGE SCALE GENOMIC DNA]</scope>
    <source>
        <strain evidence="10 12">CECT 7837</strain>
    </source>
</reference>
<protein>
    <recommendedName>
        <fullName evidence="2">histidine kinase</fullName>
        <ecNumber evidence="2">2.7.13.3</ecNumber>
    </recommendedName>
</protein>
<dbReference type="InterPro" id="IPR003661">
    <property type="entry name" value="HisK_dim/P_dom"/>
</dbReference>
<comment type="catalytic activity">
    <reaction evidence="1">
        <text>ATP + protein L-histidine = ADP + protein N-phospho-L-histidine.</text>
        <dbReference type="EC" id="2.7.13.3"/>
    </reaction>
</comment>
<dbReference type="Pfam" id="PF00512">
    <property type="entry name" value="HisKA"/>
    <property type="match status" value="1"/>
</dbReference>
<evidence type="ECO:0000313" key="10">
    <source>
        <dbReference type="EMBL" id="RXI28785.1"/>
    </source>
</evidence>
<feature type="domain" description="Histidine kinase" evidence="8">
    <location>
        <begin position="186"/>
        <end position="387"/>
    </location>
</feature>
<proteinExistence type="predicted"/>
<dbReference type="Pfam" id="PF02518">
    <property type="entry name" value="HATPase_c"/>
    <property type="match status" value="1"/>
</dbReference>
<keyword evidence="3" id="KW-0597">Phosphoprotein</keyword>
<keyword evidence="7" id="KW-0812">Transmembrane</keyword>
<evidence type="ECO:0000256" key="3">
    <source>
        <dbReference type="ARBA" id="ARBA00022553"/>
    </source>
</evidence>
<name>A0A347U735_9BACT</name>
<gene>
    <name evidence="9" type="ORF">AELL_0992</name>
    <name evidence="10" type="ORF">CP962_13215</name>
</gene>
<dbReference type="CDD" id="cd00082">
    <property type="entry name" value="HisKA"/>
    <property type="match status" value="1"/>
</dbReference>
<keyword evidence="6" id="KW-0902">Two-component regulatory system</keyword>
<evidence type="ECO:0000256" key="2">
    <source>
        <dbReference type="ARBA" id="ARBA00012438"/>
    </source>
</evidence>
<keyword evidence="7" id="KW-1133">Transmembrane helix</keyword>
<dbReference type="InterPro" id="IPR036890">
    <property type="entry name" value="HATPase_C_sf"/>
</dbReference>
<evidence type="ECO:0000256" key="6">
    <source>
        <dbReference type="ARBA" id="ARBA00023012"/>
    </source>
</evidence>
<dbReference type="GO" id="GO:0016036">
    <property type="term" value="P:cellular response to phosphate starvation"/>
    <property type="evidence" value="ECO:0007669"/>
    <property type="project" value="TreeGrafter"/>
</dbReference>
<dbReference type="InterPro" id="IPR036097">
    <property type="entry name" value="HisK_dim/P_sf"/>
</dbReference>
<evidence type="ECO:0000256" key="4">
    <source>
        <dbReference type="ARBA" id="ARBA00022679"/>
    </source>
</evidence>
<dbReference type="EMBL" id="NXIG01000018">
    <property type="protein sequence ID" value="RXI28785.1"/>
    <property type="molecule type" value="Genomic_DNA"/>
</dbReference>
<keyword evidence="5 10" id="KW-0418">Kinase</keyword>
<evidence type="ECO:0000256" key="5">
    <source>
        <dbReference type="ARBA" id="ARBA00022777"/>
    </source>
</evidence>
<accession>A0A347U735</accession>
<dbReference type="InterPro" id="IPR003594">
    <property type="entry name" value="HATPase_dom"/>
</dbReference>
<dbReference type="InterPro" id="IPR050351">
    <property type="entry name" value="BphY/WalK/GraS-like"/>
</dbReference>
<dbReference type="KEGG" id="aell:AELL_0992"/>
<keyword evidence="7" id="KW-0472">Membrane</keyword>
<dbReference type="EMBL" id="CP032097">
    <property type="protein sequence ID" value="AXX94663.1"/>
    <property type="molecule type" value="Genomic_DNA"/>
</dbReference>
<dbReference type="SUPFAM" id="SSF55874">
    <property type="entry name" value="ATPase domain of HSP90 chaperone/DNA topoisomerase II/histidine kinase"/>
    <property type="match status" value="1"/>
</dbReference>
<dbReference type="InterPro" id="IPR005467">
    <property type="entry name" value="His_kinase_dom"/>
</dbReference>
<keyword evidence="4" id="KW-0808">Transferase</keyword>
<feature type="transmembrane region" description="Helical" evidence="7">
    <location>
        <begin position="145"/>
        <end position="166"/>
    </location>
</feature>
<dbReference type="Proteomes" id="UP000290588">
    <property type="component" value="Unassembled WGS sequence"/>
</dbReference>
<dbReference type="Proteomes" id="UP000262582">
    <property type="component" value="Chromosome"/>
</dbReference>
<dbReference type="AlphaFoldDB" id="A0A347U735"/>
<dbReference type="PANTHER" id="PTHR45453">
    <property type="entry name" value="PHOSPHATE REGULON SENSOR PROTEIN PHOR"/>
    <property type="match status" value="1"/>
</dbReference>
<dbReference type="EC" id="2.7.13.3" evidence="2"/>
<dbReference type="PANTHER" id="PTHR45453:SF1">
    <property type="entry name" value="PHOSPHATE REGULON SENSOR PROTEIN PHOR"/>
    <property type="match status" value="1"/>
</dbReference>
<keyword evidence="11" id="KW-1185">Reference proteome</keyword>
<dbReference type="OrthoDB" id="9761634at2"/>
<reference evidence="9 11" key="2">
    <citation type="submission" date="2018-08" db="EMBL/GenBank/DDBJ databases">
        <title>Complete genome of the Arcobacter ellisii type strain LMG 26155.</title>
        <authorList>
            <person name="Miller W.G."/>
            <person name="Yee E."/>
            <person name="Bono J.L."/>
        </authorList>
    </citation>
    <scope>NUCLEOTIDE SEQUENCE [LARGE SCALE GENOMIC DNA]</scope>
    <source>
        <strain evidence="9 11">LMG 26155</strain>
    </source>
</reference>
<organism evidence="10 12">
    <name type="scientific">Arcobacter ellisii</name>
    <dbReference type="NCBI Taxonomy" id="913109"/>
    <lineage>
        <taxon>Bacteria</taxon>
        <taxon>Pseudomonadati</taxon>
        <taxon>Campylobacterota</taxon>
        <taxon>Epsilonproteobacteria</taxon>
        <taxon>Campylobacterales</taxon>
        <taxon>Arcobacteraceae</taxon>
        <taxon>Arcobacter</taxon>
    </lineage>
</organism>
<dbReference type="Gene3D" id="1.10.287.130">
    <property type="match status" value="1"/>
</dbReference>
<dbReference type="PROSITE" id="PS50109">
    <property type="entry name" value="HIS_KIN"/>
    <property type="match status" value="1"/>
</dbReference>
<evidence type="ECO:0000259" key="8">
    <source>
        <dbReference type="PROSITE" id="PS50109"/>
    </source>
</evidence>
<dbReference type="GO" id="GO:0000155">
    <property type="term" value="F:phosphorelay sensor kinase activity"/>
    <property type="evidence" value="ECO:0007669"/>
    <property type="project" value="InterPro"/>
</dbReference>
<dbReference type="GO" id="GO:0004721">
    <property type="term" value="F:phosphoprotein phosphatase activity"/>
    <property type="evidence" value="ECO:0007669"/>
    <property type="project" value="TreeGrafter"/>
</dbReference>
<dbReference type="SUPFAM" id="SSF47384">
    <property type="entry name" value="Homodimeric domain of signal transducing histidine kinase"/>
    <property type="match status" value="1"/>
</dbReference>
<dbReference type="Gene3D" id="3.30.565.10">
    <property type="entry name" value="Histidine kinase-like ATPase, C-terminal domain"/>
    <property type="match status" value="1"/>
</dbReference>
<evidence type="ECO:0000313" key="12">
    <source>
        <dbReference type="Proteomes" id="UP000290588"/>
    </source>
</evidence>
<evidence type="ECO:0000313" key="9">
    <source>
        <dbReference type="EMBL" id="AXX94663.1"/>
    </source>
</evidence>
<evidence type="ECO:0000256" key="1">
    <source>
        <dbReference type="ARBA" id="ARBA00000085"/>
    </source>
</evidence>
<dbReference type="SMART" id="SM00387">
    <property type="entry name" value="HATPase_c"/>
    <property type="match status" value="1"/>
</dbReference>
<evidence type="ECO:0000256" key="7">
    <source>
        <dbReference type="SAM" id="Phobius"/>
    </source>
</evidence>
<feature type="transmembrane region" description="Helical" evidence="7">
    <location>
        <begin position="12"/>
        <end position="32"/>
    </location>
</feature>
<sequence length="394" mass="45816">MNRDEKKALISFLTIYIVSAILLIGVILYIYYKNETKMLEESCSMELHNASMHIKNEIINRHMKNQKFNPNKLSNINIKYGLFDKDKKVIFSYLDEKFDVDFSKNSYVNEFYNYFITTLDEENIPIKYIVLETCQEVQNKNKLQIFILVILFLSAIFIGCIGYLLSKILLNPVRQRVEAMDKFIKDSAHELNTPISVLMTSVSMLKNGKNPQKMMKYILSSSKQISQIYNDIHFSAFNELNEDVFEEFNLKDLVSESVEFFNDISITKNITISSNLQDCFIKMDKTKTQKIVNNLLSNAIKYSKKDSIIEVVLEKNILKVKDFGIGISQEEQKEIFKRYKRGNNIEGGFGIGLDIVKRVCDEYDLILDLKSQIDKETTFSIDFSSIVIKDFLQK</sequence>
<dbReference type="RefSeq" id="WP_118916878.1">
    <property type="nucleotide sequence ID" value="NZ_CP032097.1"/>
</dbReference>
<dbReference type="SMART" id="SM00388">
    <property type="entry name" value="HisKA"/>
    <property type="match status" value="1"/>
</dbReference>
<evidence type="ECO:0000313" key="11">
    <source>
        <dbReference type="Proteomes" id="UP000262582"/>
    </source>
</evidence>